<reference evidence="2 3" key="1">
    <citation type="journal article" date="2019" name="Commun. Biol.">
        <title>The bagworm genome reveals a unique fibroin gene that provides high tensile strength.</title>
        <authorList>
            <person name="Kono N."/>
            <person name="Nakamura H."/>
            <person name="Ohtoshi R."/>
            <person name="Tomita M."/>
            <person name="Numata K."/>
            <person name="Arakawa K."/>
        </authorList>
    </citation>
    <scope>NUCLEOTIDE SEQUENCE [LARGE SCALE GENOMIC DNA]</scope>
</reference>
<evidence type="ECO:0000256" key="1">
    <source>
        <dbReference type="SAM" id="MobiDB-lite"/>
    </source>
</evidence>
<feature type="compositionally biased region" description="Basic residues" evidence="1">
    <location>
        <begin position="1"/>
        <end position="15"/>
    </location>
</feature>
<protein>
    <submittedName>
        <fullName evidence="2">Uncharacterized protein</fullName>
    </submittedName>
</protein>
<dbReference type="AlphaFoldDB" id="A0A4C1T366"/>
<keyword evidence="3" id="KW-1185">Reference proteome</keyword>
<sequence length="108" mass="11916">MVSHRSTRAAAKYHKRANEASNRYSHGPPAPTPGALSNRYTTIVVIYDTYTTDVINPVRSPRLPEPPLKFQSVLQTSRDLLCRSACLKAPIGQSRADGITMPKGPRLK</sequence>
<evidence type="ECO:0000313" key="3">
    <source>
        <dbReference type="Proteomes" id="UP000299102"/>
    </source>
</evidence>
<accession>A0A4C1T366</accession>
<gene>
    <name evidence="2" type="ORF">EVAR_7232_1</name>
</gene>
<feature type="region of interest" description="Disordered" evidence="1">
    <location>
        <begin position="1"/>
        <end position="35"/>
    </location>
</feature>
<comment type="caution">
    <text evidence="2">The sequence shown here is derived from an EMBL/GenBank/DDBJ whole genome shotgun (WGS) entry which is preliminary data.</text>
</comment>
<organism evidence="2 3">
    <name type="scientific">Eumeta variegata</name>
    <name type="common">Bagworm moth</name>
    <name type="synonym">Eumeta japonica</name>
    <dbReference type="NCBI Taxonomy" id="151549"/>
    <lineage>
        <taxon>Eukaryota</taxon>
        <taxon>Metazoa</taxon>
        <taxon>Ecdysozoa</taxon>
        <taxon>Arthropoda</taxon>
        <taxon>Hexapoda</taxon>
        <taxon>Insecta</taxon>
        <taxon>Pterygota</taxon>
        <taxon>Neoptera</taxon>
        <taxon>Endopterygota</taxon>
        <taxon>Lepidoptera</taxon>
        <taxon>Glossata</taxon>
        <taxon>Ditrysia</taxon>
        <taxon>Tineoidea</taxon>
        <taxon>Psychidae</taxon>
        <taxon>Oiketicinae</taxon>
        <taxon>Eumeta</taxon>
    </lineage>
</organism>
<name>A0A4C1T366_EUMVA</name>
<evidence type="ECO:0000313" key="2">
    <source>
        <dbReference type="EMBL" id="GBP08625.1"/>
    </source>
</evidence>
<proteinExistence type="predicted"/>
<dbReference type="Proteomes" id="UP000299102">
    <property type="component" value="Unassembled WGS sequence"/>
</dbReference>
<dbReference type="EMBL" id="BGZK01000032">
    <property type="protein sequence ID" value="GBP08625.1"/>
    <property type="molecule type" value="Genomic_DNA"/>
</dbReference>